<evidence type="ECO:0000313" key="3">
    <source>
        <dbReference type="EMBL" id="KRL89685.1"/>
    </source>
</evidence>
<name>A0A0R1UG18_9LACO</name>
<keyword evidence="1" id="KW-0812">Transmembrane</keyword>
<keyword evidence="4" id="KW-1185">Reference proteome</keyword>
<dbReference type="InterPro" id="IPR006976">
    <property type="entry name" value="VanZ-like"/>
</dbReference>
<sequence length="189" mass="21696">MVLVDNKWYVASVELNGLILIPFFLILFLIIIFKQFKSITINWKKDTILLLFLIYLWVLMDLTLFPIPIFSPGTKPLTFGFGKQTFINLQLNVIGSYMPIQLIGNLLLLAPFSFFAAIYSKKFIKLANNLSLMFFISLTIECLQLIMSFFYLGNRTFDINDLLLNTLGSLIGLGCFKLLNRILYKNLGV</sequence>
<keyword evidence="1" id="KW-1133">Transmembrane helix</keyword>
<feature type="domain" description="VanZ-like" evidence="2">
    <location>
        <begin position="52"/>
        <end position="179"/>
    </location>
</feature>
<dbReference type="AlphaFoldDB" id="A0A0R1UG18"/>
<evidence type="ECO:0000313" key="4">
    <source>
        <dbReference type="Proteomes" id="UP000051036"/>
    </source>
</evidence>
<feature type="transmembrane region" description="Helical" evidence="1">
    <location>
        <begin position="130"/>
        <end position="150"/>
    </location>
</feature>
<feature type="transmembrane region" description="Helical" evidence="1">
    <location>
        <begin position="48"/>
        <end position="70"/>
    </location>
</feature>
<dbReference type="Pfam" id="PF04892">
    <property type="entry name" value="VanZ"/>
    <property type="match status" value="1"/>
</dbReference>
<gene>
    <name evidence="3" type="ORF">FC46_GL000588</name>
</gene>
<keyword evidence="1" id="KW-0472">Membrane</keyword>
<dbReference type="EMBL" id="AZFM01000019">
    <property type="protein sequence ID" value="KRL89685.1"/>
    <property type="molecule type" value="Genomic_DNA"/>
</dbReference>
<dbReference type="OrthoDB" id="4822551at2"/>
<evidence type="ECO:0000256" key="1">
    <source>
        <dbReference type="SAM" id="Phobius"/>
    </source>
</evidence>
<accession>A0A0R1UG18</accession>
<dbReference type="PATRIC" id="fig|1423763.3.peg.592"/>
<dbReference type="PANTHER" id="PTHR36834">
    <property type="entry name" value="MEMBRANE PROTEIN-RELATED"/>
    <property type="match status" value="1"/>
</dbReference>
<dbReference type="Proteomes" id="UP000051036">
    <property type="component" value="Unassembled WGS sequence"/>
</dbReference>
<organism evidence="3 4">
    <name type="scientific">Lactobacillus kalixensis DSM 16043</name>
    <dbReference type="NCBI Taxonomy" id="1423763"/>
    <lineage>
        <taxon>Bacteria</taxon>
        <taxon>Bacillati</taxon>
        <taxon>Bacillota</taxon>
        <taxon>Bacilli</taxon>
        <taxon>Lactobacillales</taxon>
        <taxon>Lactobacillaceae</taxon>
        <taxon>Lactobacillus</taxon>
    </lineage>
</organism>
<comment type="caution">
    <text evidence="3">The sequence shown here is derived from an EMBL/GenBank/DDBJ whole genome shotgun (WGS) entry which is preliminary data.</text>
</comment>
<reference evidence="3 4" key="1">
    <citation type="journal article" date="2015" name="Genome Announc.">
        <title>Expanding the biotechnology potential of lactobacilli through comparative genomics of 213 strains and associated genera.</title>
        <authorList>
            <person name="Sun Z."/>
            <person name="Harris H.M."/>
            <person name="McCann A."/>
            <person name="Guo C."/>
            <person name="Argimon S."/>
            <person name="Zhang W."/>
            <person name="Yang X."/>
            <person name="Jeffery I.B."/>
            <person name="Cooney J.C."/>
            <person name="Kagawa T.F."/>
            <person name="Liu W."/>
            <person name="Song Y."/>
            <person name="Salvetti E."/>
            <person name="Wrobel A."/>
            <person name="Rasinkangas P."/>
            <person name="Parkhill J."/>
            <person name="Rea M.C."/>
            <person name="O'Sullivan O."/>
            <person name="Ritari J."/>
            <person name="Douillard F.P."/>
            <person name="Paul Ross R."/>
            <person name="Yang R."/>
            <person name="Briner A.E."/>
            <person name="Felis G.E."/>
            <person name="de Vos W.M."/>
            <person name="Barrangou R."/>
            <person name="Klaenhammer T.R."/>
            <person name="Caufield P.W."/>
            <person name="Cui Y."/>
            <person name="Zhang H."/>
            <person name="O'Toole P.W."/>
        </authorList>
    </citation>
    <scope>NUCLEOTIDE SEQUENCE [LARGE SCALE GENOMIC DNA]</scope>
    <source>
        <strain evidence="3 4">DSM 16043</strain>
    </source>
</reference>
<dbReference type="RefSeq" id="WP_057798991.1">
    <property type="nucleotide sequence ID" value="NZ_AZFM01000019.1"/>
</dbReference>
<dbReference type="STRING" id="1423763.FC46_GL000588"/>
<dbReference type="PANTHER" id="PTHR36834:SF1">
    <property type="entry name" value="INTEGRAL MEMBRANE PROTEIN"/>
    <property type="match status" value="1"/>
</dbReference>
<proteinExistence type="predicted"/>
<feature type="transmembrane region" description="Helical" evidence="1">
    <location>
        <begin position="162"/>
        <end position="179"/>
    </location>
</feature>
<feature type="transmembrane region" description="Helical" evidence="1">
    <location>
        <begin position="15"/>
        <end position="36"/>
    </location>
</feature>
<feature type="transmembrane region" description="Helical" evidence="1">
    <location>
        <begin position="98"/>
        <end position="118"/>
    </location>
</feature>
<protein>
    <submittedName>
        <fullName evidence="3">Teicoplanin resistance protein VanZ</fullName>
    </submittedName>
</protein>
<evidence type="ECO:0000259" key="2">
    <source>
        <dbReference type="Pfam" id="PF04892"/>
    </source>
</evidence>
<dbReference type="InterPro" id="IPR053150">
    <property type="entry name" value="Teicoplanin_resist-assoc"/>
</dbReference>